<feature type="domain" description="Capsule synthesis protein CapA" evidence="2">
    <location>
        <begin position="45"/>
        <end position="283"/>
    </location>
</feature>
<reference evidence="3 4" key="1">
    <citation type="journal article" date="2016" name="Nat. Commun.">
        <title>Thousands of microbial genomes shed light on interconnected biogeochemical processes in an aquifer system.</title>
        <authorList>
            <person name="Anantharaman K."/>
            <person name="Brown C.T."/>
            <person name="Hug L.A."/>
            <person name="Sharon I."/>
            <person name="Castelle C.J."/>
            <person name="Probst A.J."/>
            <person name="Thomas B.C."/>
            <person name="Singh A."/>
            <person name="Wilkins M.J."/>
            <person name="Karaoz U."/>
            <person name="Brodie E.L."/>
            <person name="Williams K.H."/>
            <person name="Hubbard S.S."/>
            <person name="Banfield J.F."/>
        </authorList>
    </citation>
    <scope>NUCLEOTIDE SEQUENCE [LARGE SCALE GENOMIC DNA]</scope>
</reference>
<comment type="caution">
    <text evidence="3">The sequence shown here is derived from an EMBL/GenBank/DDBJ whole genome shotgun (WGS) entry which is preliminary data.</text>
</comment>
<organism evidence="3 4">
    <name type="scientific">Candidatus Taylorbacteria bacterium RIFCSPHIGHO2_01_FULL_51_15</name>
    <dbReference type="NCBI Taxonomy" id="1802304"/>
    <lineage>
        <taxon>Bacteria</taxon>
        <taxon>Candidatus Tayloriibacteriota</taxon>
    </lineage>
</organism>
<sequence>MHKQLLKIPLLILALFATSFVLRGEGVTVKNAASALLFAQPREIRMIFVGDIMLSRSIGRIMAERDDYRFPFASTTNLTLPADVAFANLENPISEGGIHSGSIYSFRANPRAVEGLRFAGFDVVSVANNHIWDYGKQAFLDTLSHLREGGIVAVGGGETFEEAHTPKVMNVRGTRIAFLAYTNLISPFLGRASSTPAVARFNDEVLQTDIQKAKAVADFIVVSFHWGDEYETAHNKEQERVAKLVIDAGAQLVVGHHPHVVQEIEAYRGGYILYSLGNFIFDQNFSEDTKRGLLVEVKIKDDKILSVTPTSIAFSDDFQPDLAK</sequence>
<dbReference type="PANTHER" id="PTHR33393:SF11">
    <property type="entry name" value="POLYGLUTAMINE SYNTHESIS ACCESSORY PROTEIN RV0574C-RELATED"/>
    <property type="match status" value="1"/>
</dbReference>
<dbReference type="CDD" id="cd07381">
    <property type="entry name" value="MPP_CapA"/>
    <property type="match status" value="1"/>
</dbReference>
<evidence type="ECO:0000313" key="4">
    <source>
        <dbReference type="Proteomes" id="UP000178121"/>
    </source>
</evidence>
<dbReference type="AlphaFoldDB" id="A0A1G2MB50"/>
<dbReference type="Proteomes" id="UP000178121">
    <property type="component" value="Unassembled WGS sequence"/>
</dbReference>
<dbReference type="InterPro" id="IPR052169">
    <property type="entry name" value="CW_Biosynth-Accessory"/>
</dbReference>
<protein>
    <recommendedName>
        <fullName evidence="2">Capsule synthesis protein CapA domain-containing protein</fullName>
    </recommendedName>
</protein>
<dbReference type="InterPro" id="IPR019079">
    <property type="entry name" value="Capsule_synth_CapA"/>
</dbReference>
<dbReference type="PANTHER" id="PTHR33393">
    <property type="entry name" value="POLYGLUTAMINE SYNTHESIS ACCESSORY PROTEIN RV0574C-RELATED"/>
    <property type="match status" value="1"/>
</dbReference>
<gene>
    <name evidence="3" type="ORF">A2849_03010</name>
</gene>
<evidence type="ECO:0000259" key="2">
    <source>
        <dbReference type="SMART" id="SM00854"/>
    </source>
</evidence>
<comment type="similarity">
    <text evidence="1">Belongs to the CapA family.</text>
</comment>
<dbReference type="InterPro" id="IPR029052">
    <property type="entry name" value="Metallo-depent_PP-like"/>
</dbReference>
<proteinExistence type="inferred from homology"/>
<accession>A0A1G2MB50</accession>
<dbReference type="SUPFAM" id="SSF56300">
    <property type="entry name" value="Metallo-dependent phosphatases"/>
    <property type="match status" value="1"/>
</dbReference>
<dbReference type="EMBL" id="MHRI01000032">
    <property type="protein sequence ID" value="OHA20262.1"/>
    <property type="molecule type" value="Genomic_DNA"/>
</dbReference>
<name>A0A1G2MB50_9BACT</name>
<dbReference type="SMART" id="SM00854">
    <property type="entry name" value="PGA_cap"/>
    <property type="match status" value="1"/>
</dbReference>
<dbReference type="Gene3D" id="3.60.21.10">
    <property type="match status" value="1"/>
</dbReference>
<dbReference type="Pfam" id="PF09587">
    <property type="entry name" value="PGA_cap"/>
    <property type="match status" value="1"/>
</dbReference>
<evidence type="ECO:0000256" key="1">
    <source>
        <dbReference type="ARBA" id="ARBA00005662"/>
    </source>
</evidence>
<evidence type="ECO:0000313" key="3">
    <source>
        <dbReference type="EMBL" id="OHA20262.1"/>
    </source>
</evidence>